<evidence type="ECO:0000256" key="2">
    <source>
        <dbReference type="ARBA" id="ARBA00022670"/>
    </source>
</evidence>
<dbReference type="OrthoDB" id="9813368at2"/>
<comment type="similarity">
    <text evidence="1">Belongs to the peptidase C40 family.</text>
</comment>
<keyword evidence="2" id="KW-0645">Protease</keyword>
<dbReference type="GO" id="GO:0008234">
    <property type="term" value="F:cysteine-type peptidase activity"/>
    <property type="evidence" value="ECO:0007669"/>
    <property type="project" value="UniProtKB-KW"/>
</dbReference>
<keyword evidence="3" id="KW-0378">Hydrolase</keyword>
<dbReference type="Pfam" id="PF00877">
    <property type="entry name" value="NLPC_P60"/>
    <property type="match status" value="1"/>
</dbReference>
<accession>A0A0H3G0P2</accession>
<reference evidence="6 7" key="1">
    <citation type="journal article" date="2011" name="J. Bacteriol.">
        <title>Genome sequence of the ethanol-producing Zymomonas mobilis subsp. mobilis lectotype strain ATCC 10988.</title>
        <authorList>
            <person name="Pappas K.M."/>
            <person name="Kouvelis V.N."/>
            <person name="Saunders E."/>
            <person name="Brettin T.S."/>
            <person name="Bruce D."/>
            <person name="Detter C."/>
            <person name="Balakireva M."/>
            <person name="Han C.S."/>
            <person name="Savvakis G."/>
            <person name="Kyrpides N.C."/>
            <person name="Typas M.A."/>
        </authorList>
    </citation>
    <scope>NUCLEOTIDE SEQUENCE [LARGE SCALE GENOMIC DNA]</scope>
    <source>
        <strain evidence="7">ATCC 10988 / DSM 424 / CCUG 17860 / LMG 404 / NCIMB 8938 / NRRL B-806 / ZM1</strain>
    </source>
</reference>
<evidence type="ECO:0000256" key="3">
    <source>
        <dbReference type="ARBA" id="ARBA00022801"/>
    </source>
</evidence>
<gene>
    <name evidence="6" type="ordered locus">Zmob_0486</name>
</gene>
<sequence>MPKVEQKIPAFCLTQKSSSLDPRIYAFKDGLADIALAGRLFSSHYVKPITRFCGAAACLMRKQPSEDSPSVSQILPGEAFAVLEISDNWVWGYSLADHYVGYLPLQALSPHAPLPDKAFYSVTAMQGIVFSKADIKSQPRHFWSLGSRFQGEEEGNFIKSPFGYIHKRHCCLLNNLGKTNSDPVSFAEKMIGLPYLWGGRGAGGIDCSGLVQLSLQVTGQKAPRDSDMQRSQLGHEIAPDASLLRGDYIFFAGHVGIMADEKTLLHANAFSMSVTLEALSDVVTRLSKTNPSPILARRRL</sequence>
<protein>
    <submittedName>
        <fullName evidence="6">NLP/P60 protein</fullName>
    </submittedName>
</protein>
<evidence type="ECO:0000256" key="1">
    <source>
        <dbReference type="ARBA" id="ARBA00007074"/>
    </source>
</evidence>
<evidence type="ECO:0000313" key="6">
    <source>
        <dbReference type="EMBL" id="AEH62332.1"/>
    </source>
</evidence>
<evidence type="ECO:0000313" key="7">
    <source>
        <dbReference type="Proteomes" id="UP000001494"/>
    </source>
</evidence>
<proteinExistence type="inferred from homology"/>
<feature type="domain" description="NlpC/P60" evidence="5">
    <location>
        <begin position="177"/>
        <end position="300"/>
    </location>
</feature>
<dbReference type="InterPro" id="IPR041382">
    <property type="entry name" value="SH3_16"/>
</dbReference>
<dbReference type="EMBL" id="CP002850">
    <property type="protein sequence ID" value="AEH62332.1"/>
    <property type="molecule type" value="Genomic_DNA"/>
</dbReference>
<dbReference type="InterPro" id="IPR038765">
    <property type="entry name" value="Papain-like_cys_pep_sf"/>
</dbReference>
<keyword evidence="4" id="KW-0788">Thiol protease</keyword>
<evidence type="ECO:0000256" key="4">
    <source>
        <dbReference type="ARBA" id="ARBA00022807"/>
    </source>
</evidence>
<dbReference type="PANTHER" id="PTHR47053:SF1">
    <property type="entry name" value="MUREIN DD-ENDOPEPTIDASE MEPH-RELATED"/>
    <property type="match status" value="1"/>
</dbReference>
<dbReference type="RefSeq" id="WP_014500543.1">
    <property type="nucleotide sequence ID" value="NC_017262.1"/>
</dbReference>
<dbReference type="SUPFAM" id="SSF54001">
    <property type="entry name" value="Cysteine proteinases"/>
    <property type="match status" value="1"/>
</dbReference>
<dbReference type="InterPro" id="IPR051202">
    <property type="entry name" value="Peptidase_C40"/>
</dbReference>
<evidence type="ECO:0000259" key="5">
    <source>
        <dbReference type="PROSITE" id="PS51935"/>
    </source>
</evidence>
<dbReference type="AlphaFoldDB" id="A0A0H3G0P2"/>
<dbReference type="InterPro" id="IPR000064">
    <property type="entry name" value="NLP_P60_dom"/>
</dbReference>
<dbReference type="KEGG" id="zmm:Zmob_0486"/>
<dbReference type="PROSITE" id="PS51935">
    <property type="entry name" value="NLPC_P60"/>
    <property type="match status" value="1"/>
</dbReference>
<organism evidence="6 7">
    <name type="scientific">Zymomonas mobilis subsp. mobilis (strain ATCC 10988 / DSM 424 / LMG 404 / NCIMB 8938 / NRRL B-806 / ZM1)</name>
    <dbReference type="NCBI Taxonomy" id="555217"/>
    <lineage>
        <taxon>Bacteria</taxon>
        <taxon>Pseudomonadati</taxon>
        <taxon>Pseudomonadota</taxon>
        <taxon>Alphaproteobacteria</taxon>
        <taxon>Sphingomonadales</taxon>
        <taxon>Zymomonadaceae</taxon>
        <taxon>Zymomonas</taxon>
    </lineage>
</organism>
<dbReference type="GO" id="GO:0006508">
    <property type="term" value="P:proteolysis"/>
    <property type="evidence" value="ECO:0007669"/>
    <property type="project" value="UniProtKB-KW"/>
</dbReference>
<dbReference type="HOGENOM" id="CLU_016043_13_3_5"/>
<dbReference type="Proteomes" id="UP000001494">
    <property type="component" value="Chromosome"/>
</dbReference>
<name>A0A0H3G0P2_ZYMMA</name>
<dbReference type="eggNOG" id="COG0791">
    <property type="taxonomic scope" value="Bacteria"/>
</dbReference>
<dbReference type="PANTHER" id="PTHR47053">
    <property type="entry name" value="MUREIN DD-ENDOPEPTIDASE MEPH-RELATED"/>
    <property type="match status" value="1"/>
</dbReference>
<dbReference type="Pfam" id="PF18348">
    <property type="entry name" value="SH3_16"/>
    <property type="match status" value="1"/>
</dbReference>
<dbReference type="Gene3D" id="3.90.1720.10">
    <property type="entry name" value="endopeptidase domain like (from Nostoc punctiforme)"/>
    <property type="match status" value="1"/>
</dbReference>